<keyword evidence="3" id="KW-1185">Reference proteome</keyword>
<dbReference type="PANTHER" id="PTHR33153:SF3">
    <property type="entry name" value="TRAFFICKING PROTEIN PARTICLE COMPLEX SUBUNIT 11 DOMAIN-CONTAINING PROTEIN"/>
    <property type="match status" value="1"/>
</dbReference>
<reference evidence="2 3" key="1">
    <citation type="submission" date="2024-02" db="EMBL/GenBank/DDBJ databases">
        <authorList>
            <person name="Chen Y."/>
            <person name="Shah S."/>
            <person name="Dougan E. K."/>
            <person name="Thang M."/>
            <person name="Chan C."/>
        </authorList>
    </citation>
    <scope>NUCLEOTIDE SEQUENCE [LARGE SCALE GENOMIC DNA]</scope>
</reference>
<name>A0ABP0RS91_9DINO</name>
<evidence type="ECO:0000313" key="3">
    <source>
        <dbReference type="Proteomes" id="UP001642484"/>
    </source>
</evidence>
<dbReference type="Proteomes" id="UP001642484">
    <property type="component" value="Unassembled WGS sequence"/>
</dbReference>
<sequence length="705" mass="79782">MMATADMVDLPPDDAGLEFQDLFSTRMENPLMAEPVGPTHLALPDADDCPEEMVAFTGEGSWAQQSCTCKAKCLDKLREDHACFARAQRFQEMLRDMTPVDKTNLVFDMVRRMRTSDKCVWRGSKPSAAQWVFLGHCVCFKAFLILTQSSKTFLNRLIEAIDAGAVVAPQDGRKTREKREAPQMASADTFFSNMWSFLGESLAETALPDPDSEENFFEGVSEADFDALTRERGAKDVYNEFVLGDANPSIAAAMPPNEREVRWIPHTNIAQMYEQYKFQHSSDSEPLCSMSVFYRCWKTRWCGVIRIRRASQHAQCETCAKYAQWRLRARSEQEKGETQAAYSKHLSQVFADRDLSARYNTHSEQSCSEQTQIPFSKRTLMLSLDGMDQAKFKCPRHCGTGKLLETNWRPVLHCSCVIIHGLAEIYFLANADQKKDSSCQMQMLCQSLEWASHLLDKRGLPLPQHLQIQSDNTAREGRNQWLILWAAEQVASGRFLSVSTPYFRVGHTHWIVDRRFSVVAGILARAKVLETPEAFCQEIKQNLDPLPGHLLIVEKLDAVWDFHPWLQRLGVSLSGIAILGDGLPVAHSFRLVRRQDLAEYSGAHQWKIDKDLLEGTVQQQEKDAVLLAKKWITRPDLKPVSPQKFHFTCLRFMAASHSCFCAAPGSLLHHAAQNMYQVKTSNQLRVDGLLIVEGSLVPARQSLPC</sequence>
<dbReference type="Pfam" id="PF25273">
    <property type="entry name" value="DUF7869"/>
    <property type="match status" value="1"/>
</dbReference>
<protein>
    <recommendedName>
        <fullName evidence="1">DUF7869 domain-containing protein</fullName>
    </recommendedName>
</protein>
<evidence type="ECO:0000259" key="1">
    <source>
        <dbReference type="Pfam" id="PF25273"/>
    </source>
</evidence>
<proteinExistence type="predicted"/>
<dbReference type="InterPro" id="IPR057191">
    <property type="entry name" value="DUF7869"/>
</dbReference>
<evidence type="ECO:0000313" key="2">
    <source>
        <dbReference type="EMBL" id="CAK9102082.1"/>
    </source>
</evidence>
<gene>
    <name evidence="2" type="ORF">CCMP2556_LOCUS48070</name>
</gene>
<feature type="domain" description="DUF7869" evidence="1">
    <location>
        <begin position="405"/>
        <end position="574"/>
    </location>
</feature>
<comment type="caution">
    <text evidence="2">The sequence shown here is derived from an EMBL/GenBank/DDBJ whole genome shotgun (WGS) entry which is preliminary data.</text>
</comment>
<dbReference type="PANTHER" id="PTHR33153">
    <property type="entry name" value="MYND-TYPE DOMAIN-CONTAINING PROTEIN"/>
    <property type="match status" value="1"/>
</dbReference>
<dbReference type="EMBL" id="CAXAMN010026306">
    <property type="protein sequence ID" value="CAK9102082.1"/>
    <property type="molecule type" value="Genomic_DNA"/>
</dbReference>
<accession>A0ABP0RS91</accession>
<organism evidence="2 3">
    <name type="scientific">Durusdinium trenchii</name>
    <dbReference type="NCBI Taxonomy" id="1381693"/>
    <lineage>
        <taxon>Eukaryota</taxon>
        <taxon>Sar</taxon>
        <taxon>Alveolata</taxon>
        <taxon>Dinophyceae</taxon>
        <taxon>Suessiales</taxon>
        <taxon>Symbiodiniaceae</taxon>
        <taxon>Durusdinium</taxon>
    </lineage>
</organism>